<dbReference type="SUPFAM" id="SSF57850">
    <property type="entry name" value="RING/U-box"/>
    <property type="match status" value="1"/>
</dbReference>
<dbReference type="Pfam" id="PF13920">
    <property type="entry name" value="zf-C3HC4_3"/>
    <property type="match status" value="1"/>
</dbReference>
<evidence type="ECO:0000259" key="2">
    <source>
        <dbReference type="PROSITE" id="PS50089"/>
    </source>
</evidence>
<evidence type="ECO:0000313" key="3">
    <source>
        <dbReference type="EMBL" id="OAP15722.1"/>
    </source>
</evidence>
<dbReference type="InterPro" id="IPR013083">
    <property type="entry name" value="Znf_RING/FYVE/PHD"/>
</dbReference>
<dbReference type="EMBL" id="LUHQ01000001">
    <property type="protein sequence ID" value="OAP15722.1"/>
    <property type="molecule type" value="Genomic_DNA"/>
</dbReference>
<protein>
    <recommendedName>
        <fullName evidence="2">RING-type domain-containing protein</fullName>
    </recommendedName>
</protein>
<dbReference type="InterPro" id="IPR046934">
    <property type="entry name" value="PIR2-like"/>
</dbReference>
<keyword evidence="1" id="KW-0863">Zinc-finger</keyword>
<name>A0A178WF87_ARATH</name>
<evidence type="ECO:0000313" key="4">
    <source>
        <dbReference type="Proteomes" id="UP000078284"/>
    </source>
</evidence>
<gene>
    <name evidence="3" type="ordered locus">AXX17_At1g02610</name>
</gene>
<dbReference type="InterPro" id="IPR001841">
    <property type="entry name" value="Znf_RING"/>
</dbReference>
<reference evidence="4" key="1">
    <citation type="journal article" date="2016" name="Proc. Natl. Acad. Sci. U.S.A.">
        <title>Chromosome-level assembly of Arabidopsis thaliana Ler reveals the extent of translocation and inversion polymorphisms.</title>
        <authorList>
            <person name="Zapata L."/>
            <person name="Ding J."/>
            <person name="Willing E.M."/>
            <person name="Hartwig B."/>
            <person name="Bezdan D."/>
            <person name="Jiao W.B."/>
            <person name="Patel V."/>
            <person name="Velikkakam James G."/>
            <person name="Koornneef M."/>
            <person name="Ossowski S."/>
            <person name="Schneeberger K."/>
        </authorList>
    </citation>
    <scope>NUCLEOTIDE SEQUENCE [LARGE SCALE GENOMIC DNA]</scope>
    <source>
        <strain evidence="4">cv. Landsberg erecta</strain>
    </source>
</reference>
<dbReference type="GO" id="GO:0008270">
    <property type="term" value="F:zinc ion binding"/>
    <property type="evidence" value="ECO:0007669"/>
    <property type="project" value="UniProtKB-KW"/>
</dbReference>
<keyword evidence="1" id="KW-0862">Zinc</keyword>
<organism evidence="3 4">
    <name type="scientific">Arabidopsis thaliana</name>
    <name type="common">Mouse-ear cress</name>
    <dbReference type="NCBI Taxonomy" id="3702"/>
    <lineage>
        <taxon>Eukaryota</taxon>
        <taxon>Viridiplantae</taxon>
        <taxon>Streptophyta</taxon>
        <taxon>Embryophyta</taxon>
        <taxon>Tracheophyta</taxon>
        <taxon>Spermatophyta</taxon>
        <taxon>Magnoliopsida</taxon>
        <taxon>eudicotyledons</taxon>
        <taxon>Gunneridae</taxon>
        <taxon>Pentapetalae</taxon>
        <taxon>rosids</taxon>
        <taxon>malvids</taxon>
        <taxon>Brassicales</taxon>
        <taxon>Brassicaceae</taxon>
        <taxon>Camelineae</taxon>
        <taxon>Arabidopsis</taxon>
    </lineage>
</organism>
<comment type="caution">
    <text evidence="3">The sequence shown here is derived from an EMBL/GenBank/DDBJ whole genome shotgun (WGS) entry which is preliminary data.</text>
</comment>
<dbReference type="Proteomes" id="UP000078284">
    <property type="component" value="Chromosome 1"/>
</dbReference>
<dbReference type="CDD" id="cd23128">
    <property type="entry name" value="RING-HC_MIP1-like"/>
    <property type="match status" value="1"/>
</dbReference>
<dbReference type="AlphaFoldDB" id="A0A178WF87"/>
<dbReference type="ExpressionAtlas" id="A0A178WF87">
    <property type="expression patterns" value="baseline and differential"/>
</dbReference>
<proteinExistence type="predicted"/>
<dbReference type="PANTHER" id="PTHR46405:SF4">
    <property type="entry name" value="E3 UBIQUITIN-PROTEIN LIGASE RF298-RELATED"/>
    <property type="match status" value="1"/>
</dbReference>
<keyword evidence="1" id="KW-0479">Metal-binding</keyword>
<accession>A0A178WF87</accession>
<dbReference type="PROSITE" id="PS50089">
    <property type="entry name" value="ZF_RING_2"/>
    <property type="match status" value="1"/>
</dbReference>
<dbReference type="Gene3D" id="3.30.40.10">
    <property type="entry name" value="Zinc/RING finger domain, C3HC4 (zinc finger)"/>
    <property type="match status" value="1"/>
</dbReference>
<sequence length="65" mass="7557">MPKVKRERECVMCLSEEMSVIFLPCAHQVLCFKCNQLHEKEGMMDCPSCRGTIHRRIQARFARSG</sequence>
<dbReference type="PANTHER" id="PTHR46405">
    <property type="entry name" value="OS05G0141500 PROTEIN"/>
    <property type="match status" value="1"/>
</dbReference>
<evidence type="ECO:0000256" key="1">
    <source>
        <dbReference type="PROSITE-ProRule" id="PRU00175"/>
    </source>
</evidence>
<feature type="domain" description="RING-type" evidence="2">
    <location>
        <begin position="10"/>
        <end position="50"/>
    </location>
</feature>